<protein>
    <submittedName>
        <fullName evidence="7">Insulinase family protein</fullName>
    </submittedName>
</protein>
<dbReference type="GO" id="GO:0006508">
    <property type="term" value="P:proteolysis"/>
    <property type="evidence" value="ECO:0007669"/>
    <property type="project" value="InterPro"/>
</dbReference>
<dbReference type="EMBL" id="RQHV01000036">
    <property type="protein sequence ID" value="TGN11926.1"/>
    <property type="molecule type" value="Genomic_DNA"/>
</dbReference>
<dbReference type="RefSeq" id="WP_135763369.1">
    <property type="nucleotide sequence ID" value="NZ_RQHV01000036.1"/>
</dbReference>
<evidence type="ECO:0000256" key="4">
    <source>
        <dbReference type="SAM" id="SignalP"/>
    </source>
</evidence>
<dbReference type="Proteomes" id="UP000298264">
    <property type="component" value="Unassembled WGS sequence"/>
</dbReference>
<reference evidence="7" key="1">
    <citation type="journal article" date="2019" name="PLoS Negl. Trop. Dis.">
        <title>Revisiting the worldwide diversity of Leptospira species in the environment.</title>
        <authorList>
            <person name="Vincent A.T."/>
            <person name="Schiettekatte O."/>
            <person name="Bourhy P."/>
            <person name="Veyrier F.J."/>
            <person name="Picardeau M."/>
        </authorList>
    </citation>
    <scope>NUCLEOTIDE SEQUENCE [LARGE SCALE GENOMIC DNA]</scope>
    <source>
        <strain evidence="7">201400974</strain>
    </source>
</reference>
<dbReference type="InterPro" id="IPR011765">
    <property type="entry name" value="Pept_M16_N"/>
</dbReference>
<evidence type="ECO:0000313" key="8">
    <source>
        <dbReference type="Proteomes" id="UP000298264"/>
    </source>
</evidence>
<evidence type="ECO:0000259" key="5">
    <source>
        <dbReference type="Pfam" id="PF00675"/>
    </source>
</evidence>
<evidence type="ECO:0000256" key="3">
    <source>
        <dbReference type="RuleBase" id="RU004447"/>
    </source>
</evidence>
<gene>
    <name evidence="7" type="ORF">EHS11_05300</name>
</gene>
<evidence type="ECO:0000313" key="7">
    <source>
        <dbReference type="EMBL" id="TGN11926.1"/>
    </source>
</evidence>
<dbReference type="InterPro" id="IPR011249">
    <property type="entry name" value="Metalloenz_LuxS/M16"/>
</dbReference>
<dbReference type="SUPFAM" id="SSF63411">
    <property type="entry name" value="LuxS/MPP-like metallohydrolase"/>
    <property type="match status" value="2"/>
</dbReference>
<organism evidence="7 8">
    <name type="scientific">Leptospira ilyithenensis</name>
    <dbReference type="NCBI Taxonomy" id="2484901"/>
    <lineage>
        <taxon>Bacteria</taxon>
        <taxon>Pseudomonadati</taxon>
        <taxon>Spirochaetota</taxon>
        <taxon>Spirochaetia</taxon>
        <taxon>Leptospirales</taxon>
        <taxon>Leptospiraceae</taxon>
        <taxon>Leptospira</taxon>
    </lineage>
</organism>
<feature type="chain" id="PRO_5020989943" evidence="4">
    <location>
        <begin position="21"/>
        <end position="517"/>
    </location>
</feature>
<dbReference type="GO" id="GO:0046872">
    <property type="term" value="F:metal ion binding"/>
    <property type="evidence" value="ECO:0007669"/>
    <property type="project" value="InterPro"/>
</dbReference>
<accession>A0A4R9LT60</accession>
<comment type="caution">
    <text evidence="7">The sequence shown here is derived from an EMBL/GenBank/DDBJ whole genome shotgun (WGS) entry which is preliminary data.</text>
</comment>
<dbReference type="Pfam" id="PF05193">
    <property type="entry name" value="Peptidase_M16_C"/>
    <property type="match status" value="1"/>
</dbReference>
<dbReference type="PANTHER" id="PTHR11851">
    <property type="entry name" value="METALLOPROTEASE"/>
    <property type="match status" value="1"/>
</dbReference>
<feature type="domain" description="Peptidase M16 N-terminal" evidence="5">
    <location>
        <begin position="54"/>
        <end position="99"/>
    </location>
</feature>
<dbReference type="InterPro" id="IPR001431">
    <property type="entry name" value="Pept_M16_Zn_BS"/>
</dbReference>
<keyword evidence="8" id="KW-1185">Reference proteome</keyword>
<dbReference type="GO" id="GO:0004222">
    <property type="term" value="F:metalloendopeptidase activity"/>
    <property type="evidence" value="ECO:0007669"/>
    <property type="project" value="InterPro"/>
</dbReference>
<dbReference type="InterPro" id="IPR050361">
    <property type="entry name" value="MPP/UQCRC_Complex"/>
</dbReference>
<dbReference type="AlphaFoldDB" id="A0A4R9LT60"/>
<sequence length="517" mass="59765">MLKIRSFFLCLFLIATGTSAQENFFPSSEKQFLEKIRKIKLENGLTAILMKRGTSPTLALYIKFKVGAVDETPEQAGIAHLLEHMLFKGTKNVGTSNFSEEEKYQIQIEVWGTKLDNLGLLKRDYLERGEEVPKDLNDRITTLSRRLKNLIELQDSFIIKNEDSYIYEQNGEVGFNAYTSQDVTNYQIQLPSNRLEIWAKLESDRLKNPILREYYTERDVVIEERRMRTEDSGAGVLRERFFSVAFESHPYRKPVIGYATGLPFLKIDDTKKFFLENYTPNRMVIAIVGDQDFDSTEKVLRKYFSDLKKGKERSPYKVSEKQYLGEKRFSVLHPSSPQIMMGWLKPPYPHKDNAAFDVLSSLLTTGAGSRLNQRLVLKDKSAVSVGSANGYPGERYSNFFTLFIKPQSEFSQKTMEDTIREELDLIEKEGVSEQELEKIKNQMVSEFLKSMDDNANIADSLSYYELLYGNWNQLFRQYNAILAVKSEDIKYIVKTYLSKNRITIGILEDIRKNGNQK</sequence>
<keyword evidence="4" id="KW-0732">Signal</keyword>
<dbReference type="OrthoDB" id="9811314at2"/>
<proteinExistence type="inferred from homology"/>
<dbReference type="Gene3D" id="3.30.830.10">
    <property type="entry name" value="Metalloenzyme, LuxS/M16 peptidase-like"/>
    <property type="match status" value="2"/>
</dbReference>
<dbReference type="Pfam" id="PF00675">
    <property type="entry name" value="Peptidase_M16"/>
    <property type="match status" value="1"/>
</dbReference>
<feature type="domain" description="Peptidase M16 C-terminal" evidence="6">
    <location>
        <begin position="267"/>
        <end position="443"/>
    </location>
</feature>
<comment type="cofactor">
    <cofactor evidence="1">
        <name>Zn(2+)</name>
        <dbReference type="ChEBI" id="CHEBI:29105"/>
    </cofactor>
</comment>
<name>A0A4R9LT60_9LEPT</name>
<dbReference type="PROSITE" id="PS00143">
    <property type="entry name" value="INSULINASE"/>
    <property type="match status" value="1"/>
</dbReference>
<dbReference type="InterPro" id="IPR007863">
    <property type="entry name" value="Peptidase_M16_C"/>
</dbReference>
<comment type="similarity">
    <text evidence="2 3">Belongs to the peptidase M16 family.</text>
</comment>
<evidence type="ECO:0000259" key="6">
    <source>
        <dbReference type="Pfam" id="PF05193"/>
    </source>
</evidence>
<evidence type="ECO:0000256" key="1">
    <source>
        <dbReference type="ARBA" id="ARBA00001947"/>
    </source>
</evidence>
<feature type="signal peptide" evidence="4">
    <location>
        <begin position="1"/>
        <end position="20"/>
    </location>
</feature>
<evidence type="ECO:0000256" key="2">
    <source>
        <dbReference type="ARBA" id="ARBA00007261"/>
    </source>
</evidence>
<dbReference type="PANTHER" id="PTHR11851:SF49">
    <property type="entry name" value="MITOCHONDRIAL-PROCESSING PEPTIDASE SUBUNIT ALPHA"/>
    <property type="match status" value="1"/>
</dbReference>